<evidence type="ECO:0000259" key="6">
    <source>
        <dbReference type="PROSITE" id="PS50157"/>
    </source>
</evidence>
<protein>
    <recommendedName>
        <fullName evidence="6">C2H2-type domain-containing protein</fullName>
    </recommendedName>
</protein>
<dbReference type="SUPFAM" id="SSF57667">
    <property type="entry name" value="beta-beta-alpha zinc fingers"/>
    <property type="match status" value="2"/>
</dbReference>
<feature type="domain" description="C2H2-type" evidence="6">
    <location>
        <begin position="195"/>
        <end position="223"/>
    </location>
</feature>
<keyword evidence="1" id="KW-0479">Metal-binding</keyword>
<dbReference type="OrthoDB" id="8117402at2759"/>
<dbReference type="InterPro" id="IPR013087">
    <property type="entry name" value="Znf_C2H2_type"/>
</dbReference>
<gene>
    <name evidence="7" type="ORF">G6F64_007328</name>
</gene>
<evidence type="ECO:0000256" key="4">
    <source>
        <dbReference type="PROSITE-ProRule" id="PRU00042"/>
    </source>
</evidence>
<dbReference type="SMART" id="SM00355">
    <property type="entry name" value="ZnF_C2H2"/>
    <property type="match status" value="3"/>
</dbReference>
<dbReference type="GO" id="GO:0000981">
    <property type="term" value="F:DNA-binding transcription factor activity, RNA polymerase II-specific"/>
    <property type="evidence" value="ECO:0007669"/>
    <property type="project" value="TreeGrafter"/>
</dbReference>
<proteinExistence type="predicted"/>
<comment type="caution">
    <text evidence="7">The sequence shown here is derived from an EMBL/GenBank/DDBJ whole genome shotgun (WGS) entry which is preliminary data.</text>
</comment>
<dbReference type="InterPro" id="IPR036236">
    <property type="entry name" value="Znf_C2H2_sf"/>
</dbReference>
<sequence length="249" mass="28764">MFSDYNLISDNSPALSTPYLDPTIDTPFTPPYFASDTISPYLAFASFNNTPILKQDVCLAGYLNQKEEGTAAEFSGDPTQLLIDKSKTPQLLPLVNFFSDESSTSGLFPPLDSSQETSTMIQQEQALDEFSELMNISTRLSESDPQDKPKKRGRKRKEERKTKAYECPYCDHVSKRRYNLSTHIKTHDKNRVKEFECSQCFKRFDRRHDRDRHLATVHRTDRSFACKSCSVRFSRRDALDRHVEQQHDD</sequence>
<dbReference type="PANTHER" id="PTHR23235:SF120">
    <property type="entry name" value="KRUPPEL-LIKE FACTOR 15"/>
    <property type="match status" value="1"/>
</dbReference>
<feature type="domain" description="C2H2-type" evidence="6">
    <location>
        <begin position="224"/>
        <end position="249"/>
    </location>
</feature>
<dbReference type="EMBL" id="JAANQT010001066">
    <property type="protein sequence ID" value="KAG1306781.1"/>
    <property type="molecule type" value="Genomic_DNA"/>
</dbReference>
<dbReference type="Proteomes" id="UP000716291">
    <property type="component" value="Unassembled WGS sequence"/>
</dbReference>
<dbReference type="GO" id="GO:0000978">
    <property type="term" value="F:RNA polymerase II cis-regulatory region sequence-specific DNA binding"/>
    <property type="evidence" value="ECO:0007669"/>
    <property type="project" value="TreeGrafter"/>
</dbReference>
<organism evidence="7 8">
    <name type="scientific">Rhizopus oryzae</name>
    <name type="common">Mucormycosis agent</name>
    <name type="synonym">Rhizopus arrhizus var. delemar</name>
    <dbReference type="NCBI Taxonomy" id="64495"/>
    <lineage>
        <taxon>Eukaryota</taxon>
        <taxon>Fungi</taxon>
        <taxon>Fungi incertae sedis</taxon>
        <taxon>Mucoromycota</taxon>
        <taxon>Mucoromycotina</taxon>
        <taxon>Mucoromycetes</taxon>
        <taxon>Mucorales</taxon>
        <taxon>Mucorineae</taxon>
        <taxon>Rhizopodaceae</taxon>
        <taxon>Rhizopus</taxon>
    </lineage>
</organism>
<keyword evidence="3" id="KW-0862">Zinc</keyword>
<keyword evidence="8" id="KW-1185">Reference proteome</keyword>
<dbReference type="PROSITE" id="PS50157">
    <property type="entry name" value="ZINC_FINGER_C2H2_2"/>
    <property type="match status" value="3"/>
</dbReference>
<dbReference type="PANTHER" id="PTHR23235">
    <property type="entry name" value="KRUEPPEL-LIKE TRANSCRIPTION FACTOR"/>
    <property type="match status" value="1"/>
</dbReference>
<dbReference type="Gene3D" id="3.30.160.60">
    <property type="entry name" value="Classic Zinc Finger"/>
    <property type="match status" value="2"/>
</dbReference>
<feature type="domain" description="C2H2-type" evidence="6">
    <location>
        <begin position="165"/>
        <end position="192"/>
    </location>
</feature>
<evidence type="ECO:0000313" key="7">
    <source>
        <dbReference type="EMBL" id="KAG1306781.1"/>
    </source>
</evidence>
<dbReference type="Pfam" id="PF00096">
    <property type="entry name" value="zf-C2H2"/>
    <property type="match status" value="1"/>
</dbReference>
<feature type="compositionally biased region" description="Basic residues" evidence="5">
    <location>
        <begin position="149"/>
        <end position="158"/>
    </location>
</feature>
<dbReference type="AlphaFoldDB" id="A0A9P6X702"/>
<evidence type="ECO:0000256" key="2">
    <source>
        <dbReference type="ARBA" id="ARBA00022771"/>
    </source>
</evidence>
<dbReference type="PROSITE" id="PS00028">
    <property type="entry name" value="ZINC_FINGER_C2H2_1"/>
    <property type="match status" value="2"/>
</dbReference>
<evidence type="ECO:0000256" key="1">
    <source>
        <dbReference type="ARBA" id="ARBA00022723"/>
    </source>
</evidence>
<name>A0A9P6X702_RHIOR</name>
<evidence type="ECO:0000256" key="3">
    <source>
        <dbReference type="ARBA" id="ARBA00022833"/>
    </source>
</evidence>
<evidence type="ECO:0000256" key="5">
    <source>
        <dbReference type="SAM" id="MobiDB-lite"/>
    </source>
</evidence>
<keyword evidence="2 4" id="KW-0863">Zinc-finger</keyword>
<feature type="region of interest" description="Disordered" evidence="5">
    <location>
        <begin position="138"/>
        <end position="160"/>
    </location>
</feature>
<reference evidence="7" key="1">
    <citation type="journal article" date="2020" name="Microb. Genom.">
        <title>Genetic diversity of clinical and environmental Mucorales isolates obtained from an investigation of mucormycosis cases among solid organ transplant recipients.</title>
        <authorList>
            <person name="Nguyen M.H."/>
            <person name="Kaul D."/>
            <person name="Muto C."/>
            <person name="Cheng S.J."/>
            <person name="Richter R.A."/>
            <person name="Bruno V.M."/>
            <person name="Liu G."/>
            <person name="Beyhan S."/>
            <person name="Sundermann A.J."/>
            <person name="Mounaud S."/>
            <person name="Pasculle A.W."/>
            <person name="Nierman W.C."/>
            <person name="Driscoll E."/>
            <person name="Cumbie R."/>
            <person name="Clancy C.J."/>
            <person name="Dupont C.L."/>
        </authorList>
    </citation>
    <scope>NUCLEOTIDE SEQUENCE</scope>
    <source>
        <strain evidence="7">GL11</strain>
    </source>
</reference>
<evidence type="ECO:0000313" key="8">
    <source>
        <dbReference type="Proteomes" id="UP000716291"/>
    </source>
</evidence>
<dbReference type="GO" id="GO:0008270">
    <property type="term" value="F:zinc ion binding"/>
    <property type="evidence" value="ECO:0007669"/>
    <property type="project" value="UniProtKB-KW"/>
</dbReference>
<accession>A0A9P6X702</accession>